<keyword evidence="4" id="KW-0804">Transcription</keyword>
<evidence type="ECO:0000256" key="3">
    <source>
        <dbReference type="ARBA" id="ARBA00023082"/>
    </source>
</evidence>
<dbReference type="InterPro" id="IPR013325">
    <property type="entry name" value="RNA_pol_sigma_r2"/>
</dbReference>
<evidence type="ECO:0000259" key="5">
    <source>
        <dbReference type="Pfam" id="PF04542"/>
    </source>
</evidence>
<dbReference type="InterPro" id="IPR013249">
    <property type="entry name" value="RNA_pol_sigma70_r4_t2"/>
</dbReference>
<evidence type="ECO:0000256" key="2">
    <source>
        <dbReference type="ARBA" id="ARBA00023015"/>
    </source>
</evidence>
<keyword evidence="8" id="KW-1185">Reference proteome</keyword>
<dbReference type="EMBL" id="PPED02000001">
    <property type="protein sequence ID" value="PWN71584.1"/>
    <property type="molecule type" value="Genomic_DNA"/>
</dbReference>
<accession>A0A316XDH3</accession>
<dbReference type="AlphaFoldDB" id="A0A316XDH3"/>
<dbReference type="Pfam" id="PF04542">
    <property type="entry name" value="Sigma70_r2"/>
    <property type="match status" value="1"/>
</dbReference>
<dbReference type="RefSeq" id="WP_109710328.1">
    <property type="nucleotide sequence ID" value="NZ_PPED02000001.1"/>
</dbReference>
<dbReference type="GO" id="GO:0006352">
    <property type="term" value="P:DNA-templated transcription initiation"/>
    <property type="evidence" value="ECO:0007669"/>
    <property type="project" value="InterPro"/>
</dbReference>
<dbReference type="PANTHER" id="PTHR43133:SF46">
    <property type="entry name" value="RNA POLYMERASE SIGMA-70 FACTOR ECF SUBFAMILY"/>
    <property type="match status" value="1"/>
</dbReference>
<evidence type="ECO:0000313" key="8">
    <source>
        <dbReference type="Proteomes" id="UP000236594"/>
    </source>
</evidence>
<comment type="caution">
    <text evidence="7">The sequence shown here is derived from an EMBL/GenBank/DDBJ whole genome shotgun (WGS) entry which is preliminary data.</text>
</comment>
<dbReference type="OrthoDB" id="1100095at2"/>
<protein>
    <recommendedName>
        <fullName evidence="9">RNA polymerase subunit sigma-24</fullName>
    </recommendedName>
</protein>
<dbReference type="Pfam" id="PF08281">
    <property type="entry name" value="Sigma70_r4_2"/>
    <property type="match status" value="1"/>
</dbReference>
<comment type="similarity">
    <text evidence="1">Belongs to the sigma-70 factor family. ECF subfamily.</text>
</comment>
<feature type="domain" description="RNA polymerase sigma factor 70 region 4 type 2" evidence="6">
    <location>
        <begin position="102"/>
        <end position="153"/>
    </location>
</feature>
<evidence type="ECO:0000259" key="6">
    <source>
        <dbReference type="Pfam" id="PF08281"/>
    </source>
</evidence>
<evidence type="ECO:0008006" key="9">
    <source>
        <dbReference type="Google" id="ProtNLM"/>
    </source>
</evidence>
<dbReference type="InterPro" id="IPR013324">
    <property type="entry name" value="RNA_pol_sigma_r3/r4-like"/>
</dbReference>
<dbReference type="Proteomes" id="UP000236594">
    <property type="component" value="Unassembled WGS sequence"/>
</dbReference>
<dbReference type="SUPFAM" id="SSF88659">
    <property type="entry name" value="Sigma3 and sigma4 domains of RNA polymerase sigma factors"/>
    <property type="match status" value="1"/>
</dbReference>
<keyword evidence="2" id="KW-0805">Transcription regulation</keyword>
<dbReference type="GO" id="GO:0016987">
    <property type="term" value="F:sigma factor activity"/>
    <property type="evidence" value="ECO:0007669"/>
    <property type="project" value="UniProtKB-KW"/>
</dbReference>
<gene>
    <name evidence="7" type="ORF">C1631_002880</name>
</gene>
<evidence type="ECO:0000256" key="1">
    <source>
        <dbReference type="ARBA" id="ARBA00010641"/>
    </source>
</evidence>
<dbReference type="NCBIfam" id="TIGR02937">
    <property type="entry name" value="sigma70-ECF"/>
    <property type="match status" value="1"/>
</dbReference>
<reference evidence="7 8" key="1">
    <citation type="submission" date="2018-04" db="EMBL/GenBank/DDBJ databases">
        <title>Draft Genome Sequence of Phosphate-Solubilizing Chryseobacterium sp. ISE14 that is a Biocontrol and Plant Growth-Promoting Rhizobacterium Isolated from Cucumber.</title>
        <authorList>
            <person name="Jeong J.-J."/>
            <person name="Sang M.K."/>
            <person name="Choi I.-G."/>
            <person name="Kim K.D."/>
        </authorList>
    </citation>
    <scope>NUCLEOTIDE SEQUENCE [LARGE SCALE GENOMIC DNA]</scope>
    <source>
        <strain evidence="7 8">ISE14</strain>
    </source>
</reference>
<dbReference type="InterPro" id="IPR036388">
    <property type="entry name" value="WH-like_DNA-bd_sf"/>
</dbReference>
<dbReference type="InterPro" id="IPR007627">
    <property type="entry name" value="RNA_pol_sigma70_r2"/>
</dbReference>
<name>A0A316XDH3_9FLAO</name>
<evidence type="ECO:0000313" key="7">
    <source>
        <dbReference type="EMBL" id="PWN71584.1"/>
    </source>
</evidence>
<organism evidence="7 8">
    <name type="scientific">Chryseobacterium phosphatilyticum</name>
    <dbReference type="NCBI Taxonomy" id="475075"/>
    <lineage>
        <taxon>Bacteria</taxon>
        <taxon>Pseudomonadati</taxon>
        <taxon>Bacteroidota</taxon>
        <taxon>Flavobacteriia</taxon>
        <taxon>Flavobacteriales</taxon>
        <taxon>Weeksellaceae</taxon>
        <taxon>Chryseobacterium group</taxon>
        <taxon>Chryseobacterium</taxon>
    </lineage>
</organism>
<proteinExistence type="inferred from homology"/>
<evidence type="ECO:0000256" key="4">
    <source>
        <dbReference type="ARBA" id="ARBA00023163"/>
    </source>
</evidence>
<dbReference type="Gene3D" id="1.10.10.10">
    <property type="entry name" value="Winged helix-like DNA-binding domain superfamily/Winged helix DNA-binding domain"/>
    <property type="match status" value="1"/>
</dbReference>
<dbReference type="PANTHER" id="PTHR43133">
    <property type="entry name" value="RNA POLYMERASE ECF-TYPE SIGMA FACTO"/>
    <property type="match status" value="1"/>
</dbReference>
<sequence>MDPFEKIYSEYKHRVYFFVKKYIQKDEDAEDMVQDIFMHVWKHIDKTTQIPPEAIIFKTCKQEISNFYRKNKLSFIFTESEMVSTEENDTFDESSREEQISRLENLLEKLPQKTKQLFIQHKVENISYSQLAKENNVSKTAISKQINKALTFLRGNLH</sequence>
<dbReference type="SUPFAM" id="SSF88946">
    <property type="entry name" value="Sigma2 domain of RNA polymerase sigma factors"/>
    <property type="match status" value="1"/>
</dbReference>
<keyword evidence="3" id="KW-0731">Sigma factor</keyword>
<dbReference type="Gene3D" id="1.10.1740.10">
    <property type="match status" value="1"/>
</dbReference>
<dbReference type="InterPro" id="IPR039425">
    <property type="entry name" value="RNA_pol_sigma-70-like"/>
</dbReference>
<dbReference type="InterPro" id="IPR014284">
    <property type="entry name" value="RNA_pol_sigma-70_dom"/>
</dbReference>
<feature type="domain" description="RNA polymerase sigma-70 region 2" evidence="5">
    <location>
        <begin position="7"/>
        <end position="72"/>
    </location>
</feature>
<dbReference type="GO" id="GO:0003677">
    <property type="term" value="F:DNA binding"/>
    <property type="evidence" value="ECO:0007669"/>
    <property type="project" value="InterPro"/>
</dbReference>